<dbReference type="EMBL" id="JAMTCO010000006">
    <property type="protein sequence ID" value="MCP2270039.1"/>
    <property type="molecule type" value="Genomic_DNA"/>
</dbReference>
<comment type="caution">
    <text evidence="3">The sequence shown here is derived from an EMBL/GenBank/DDBJ whole genome shotgun (WGS) entry which is preliminary data.</text>
</comment>
<feature type="transmembrane region" description="Helical" evidence="1">
    <location>
        <begin position="190"/>
        <end position="210"/>
    </location>
</feature>
<dbReference type="RefSeq" id="WP_253887032.1">
    <property type="nucleotide sequence ID" value="NZ_BAAAVB010000013.1"/>
</dbReference>
<gene>
    <name evidence="3" type="ORF">LV75_002540</name>
</gene>
<keyword evidence="1" id="KW-0472">Membrane</keyword>
<sequence length="213" mass="21646">MTATQAPTRPATTINRSTTTRALLTCGAVAAPLWAAVSLAQAATRAGFDLTRHPLSLLSTGDLGWLQILNFVIAGLLTVLGASGLARALSSVWAPRLIRVNGIAMIAAGVFTMSPGNGFPLGAGPGVLTWHDLGHMAAGSIAFISLIATCYVLARSYSRAGRRAHAVLSLVAGTALLVGDLWAMSGGPAGSLTLAIGAITAMAWVSTVAAESR</sequence>
<name>A0ABT1IBM6_9PSEU</name>
<dbReference type="Pfam" id="PF06197">
    <property type="entry name" value="DUF998"/>
    <property type="match status" value="1"/>
</dbReference>
<dbReference type="Proteomes" id="UP001205185">
    <property type="component" value="Unassembled WGS sequence"/>
</dbReference>
<feature type="signal peptide" evidence="2">
    <location>
        <begin position="1"/>
        <end position="42"/>
    </location>
</feature>
<keyword evidence="1" id="KW-0812">Transmembrane</keyword>
<evidence type="ECO:0000256" key="1">
    <source>
        <dbReference type="SAM" id="Phobius"/>
    </source>
</evidence>
<keyword evidence="2" id="KW-0732">Signal</keyword>
<protein>
    <recommendedName>
        <fullName evidence="5">DUF998 domain-containing protein</fullName>
    </recommendedName>
</protein>
<proteinExistence type="predicted"/>
<feature type="transmembrane region" description="Helical" evidence="1">
    <location>
        <begin position="133"/>
        <end position="154"/>
    </location>
</feature>
<keyword evidence="4" id="KW-1185">Reference proteome</keyword>
<evidence type="ECO:0008006" key="5">
    <source>
        <dbReference type="Google" id="ProtNLM"/>
    </source>
</evidence>
<evidence type="ECO:0000313" key="4">
    <source>
        <dbReference type="Proteomes" id="UP001205185"/>
    </source>
</evidence>
<evidence type="ECO:0000313" key="3">
    <source>
        <dbReference type="EMBL" id="MCP2270039.1"/>
    </source>
</evidence>
<feature type="transmembrane region" description="Helical" evidence="1">
    <location>
        <begin position="97"/>
        <end position="113"/>
    </location>
</feature>
<dbReference type="InterPro" id="IPR009339">
    <property type="entry name" value="DUF998"/>
</dbReference>
<feature type="chain" id="PRO_5046546363" description="DUF998 domain-containing protein" evidence="2">
    <location>
        <begin position="43"/>
        <end position="213"/>
    </location>
</feature>
<accession>A0ABT1IBM6</accession>
<keyword evidence="1" id="KW-1133">Transmembrane helix</keyword>
<evidence type="ECO:0000256" key="2">
    <source>
        <dbReference type="SAM" id="SignalP"/>
    </source>
</evidence>
<feature type="transmembrane region" description="Helical" evidence="1">
    <location>
        <begin position="166"/>
        <end position="184"/>
    </location>
</feature>
<feature type="transmembrane region" description="Helical" evidence="1">
    <location>
        <begin position="66"/>
        <end position="85"/>
    </location>
</feature>
<reference evidence="3 4" key="1">
    <citation type="submission" date="2022-06" db="EMBL/GenBank/DDBJ databases">
        <title>Genomic Encyclopedia of Archaeal and Bacterial Type Strains, Phase II (KMG-II): from individual species to whole genera.</title>
        <authorList>
            <person name="Goeker M."/>
        </authorList>
    </citation>
    <scope>NUCLEOTIDE SEQUENCE [LARGE SCALE GENOMIC DNA]</scope>
    <source>
        <strain evidence="3 4">DSM 44255</strain>
    </source>
</reference>
<organism evidence="3 4">
    <name type="scientific">Actinokineospora diospyrosa</name>
    <dbReference type="NCBI Taxonomy" id="103728"/>
    <lineage>
        <taxon>Bacteria</taxon>
        <taxon>Bacillati</taxon>
        <taxon>Actinomycetota</taxon>
        <taxon>Actinomycetes</taxon>
        <taxon>Pseudonocardiales</taxon>
        <taxon>Pseudonocardiaceae</taxon>
        <taxon>Actinokineospora</taxon>
    </lineage>
</organism>